<evidence type="ECO:0000313" key="3">
    <source>
        <dbReference type="EMBL" id="WKK74571.1"/>
    </source>
</evidence>
<feature type="transmembrane region" description="Helical" evidence="1">
    <location>
        <begin position="87"/>
        <end position="104"/>
    </location>
</feature>
<dbReference type="KEGG" id="msaa:QYS49_23025"/>
<keyword evidence="1" id="KW-1133">Transmembrane helix</keyword>
<sequence length="105" mass="11740">MKNFKVYIATVALAFSFFPVSLKADTGNNVKTTEPTKNTQIRAELLINRLEEIKDIDKSDMNSSEKKEIRKEVRAAHKELKESSGGVYLSVGAILLIALLLILFL</sequence>
<dbReference type="Proteomes" id="UP001230496">
    <property type="component" value="Chromosome"/>
</dbReference>
<dbReference type="EMBL" id="CP129971">
    <property type="protein sequence ID" value="WKK74571.1"/>
    <property type="molecule type" value="Genomic_DNA"/>
</dbReference>
<evidence type="ECO:0000313" key="4">
    <source>
        <dbReference type="Proteomes" id="UP001230496"/>
    </source>
</evidence>
<evidence type="ECO:0000256" key="2">
    <source>
        <dbReference type="SAM" id="SignalP"/>
    </source>
</evidence>
<dbReference type="RefSeq" id="WP_308347434.1">
    <property type="nucleotide sequence ID" value="NZ_CP129971.1"/>
</dbReference>
<feature type="signal peptide" evidence="2">
    <location>
        <begin position="1"/>
        <end position="24"/>
    </location>
</feature>
<evidence type="ECO:0000256" key="1">
    <source>
        <dbReference type="SAM" id="Phobius"/>
    </source>
</evidence>
<reference evidence="3 4" key="1">
    <citation type="submission" date="2023-08" db="EMBL/GenBank/DDBJ databases">
        <title>Comparative genomics and taxonomic characterization of three novel marine species of genus Marivirga.</title>
        <authorList>
            <person name="Muhammad N."/>
            <person name="Kim S.-G."/>
        </authorList>
    </citation>
    <scope>NUCLEOTIDE SEQUENCE [LARGE SCALE GENOMIC DNA]</scope>
    <source>
        <strain evidence="3 4">BDSF4-3</strain>
    </source>
</reference>
<keyword evidence="1" id="KW-0472">Membrane</keyword>
<gene>
    <name evidence="3" type="ORF">QYS49_23025</name>
</gene>
<name>A0AA49GAH3_9BACT</name>
<feature type="chain" id="PRO_5041379734" description="Seryl-tRNA synthetase" evidence="2">
    <location>
        <begin position="25"/>
        <end position="105"/>
    </location>
</feature>
<keyword evidence="2" id="KW-0732">Signal</keyword>
<protein>
    <recommendedName>
        <fullName evidence="5">Seryl-tRNA synthetase</fullName>
    </recommendedName>
</protein>
<dbReference type="AlphaFoldDB" id="A0AA49GAH3"/>
<proteinExistence type="predicted"/>
<keyword evidence="4" id="KW-1185">Reference proteome</keyword>
<evidence type="ECO:0008006" key="5">
    <source>
        <dbReference type="Google" id="ProtNLM"/>
    </source>
</evidence>
<accession>A0AA49GAH3</accession>
<organism evidence="3 4">
    <name type="scientific">Marivirga salinarum</name>
    <dbReference type="NCBI Taxonomy" id="3059078"/>
    <lineage>
        <taxon>Bacteria</taxon>
        <taxon>Pseudomonadati</taxon>
        <taxon>Bacteroidota</taxon>
        <taxon>Cytophagia</taxon>
        <taxon>Cytophagales</taxon>
        <taxon>Marivirgaceae</taxon>
        <taxon>Marivirga</taxon>
    </lineage>
</organism>
<keyword evidence="1" id="KW-0812">Transmembrane</keyword>